<dbReference type="Proteomes" id="UP001054945">
    <property type="component" value="Unassembled WGS sequence"/>
</dbReference>
<name>A0AAV4SZB3_CAEEX</name>
<dbReference type="EMBL" id="BPLR01010113">
    <property type="protein sequence ID" value="GIY36978.1"/>
    <property type="molecule type" value="Genomic_DNA"/>
</dbReference>
<keyword evidence="2" id="KW-1185">Reference proteome</keyword>
<proteinExistence type="predicted"/>
<protein>
    <submittedName>
        <fullName evidence="1">Uncharacterized protein</fullName>
    </submittedName>
</protein>
<evidence type="ECO:0000313" key="1">
    <source>
        <dbReference type="EMBL" id="GIY36978.1"/>
    </source>
</evidence>
<accession>A0AAV4SZB3</accession>
<organism evidence="1 2">
    <name type="scientific">Caerostris extrusa</name>
    <name type="common">Bark spider</name>
    <name type="synonym">Caerostris bankana</name>
    <dbReference type="NCBI Taxonomy" id="172846"/>
    <lineage>
        <taxon>Eukaryota</taxon>
        <taxon>Metazoa</taxon>
        <taxon>Ecdysozoa</taxon>
        <taxon>Arthropoda</taxon>
        <taxon>Chelicerata</taxon>
        <taxon>Arachnida</taxon>
        <taxon>Araneae</taxon>
        <taxon>Araneomorphae</taxon>
        <taxon>Entelegynae</taxon>
        <taxon>Araneoidea</taxon>
        <taxon>Araneidae</taxon>
        <taxon>Caerostris</taxon>
    </lineage>
</organism>
<sequence length="79" mass="8905">MNIKSPNTTGMDTSLFCFPIECPAVWRWWIHGMNKRARDEMMYGPVGVDVLLIDDSSSSSCSYLLPLKRGVYKGKSNDS</sequence>
<evidence type="ECO:0000313" key="2">
    <source>
        <dbReference type="Proteomes" id="UP001054945"/>
    </source>
</evidence>
<comment type="caution">
    <text evidence="1">The sequence shown here is derived from an EMBL/GenBank/DDBJ whole genome shotgun (WGS) entry which is preliminary data.</text>
</comment>
<gene>
    <name evidence="1" type="ORF">CEXT_793311</name>
</gene>
<dbReference type="AlphaFoldDB" id="A0AAV4SZB3"/>
<reference evidence="1 2" key="1">
    <citation type="submission" date="2021-06" db="EMBL/GenBank/DDBJ databases">
        <title>Caerostris extrusa draft genome.</title>
        <authorList>
            <person name="Kono N."/>
            <person name="Arakawa K."/>
        </authorList>
    </citation>
    <scope>NUCLEOTIDE SEQUENCE [LARGE SCALE GENOMIC DNA]</scope>
</reference>